<evidence type="ECO:0000256" key="3">
    <source>
        <dbReference type="ARBA" id="ARBA00022723"/>
    </source>
</evidence>
<comment type="cofactor">
    <cofactor evidence="1">
        <name>Fe(2+)</name>
        <dbReference type="ChEBI" id="CHEBI:29033"/>
    </cofactor>
</comment>
<dbReference type="EMBL" id="LJBN01000223">
    <property type="protein sequence ID" value="OOQ82287.1"/>
    <property type="molecule type" value="Genomic_DNA"/>
</dbReference>
<name>A0A1S9R9W6_PENBI</name>
<dbReference type="GO" id="GO:0005737">
    <property type="term" value="C:cytoplasm"/>
    <property type="evidence" value="ECO:0007669"/>
    <property type="project" value="TreeGrafter"/>
</dbReference>
<reference evidence="9" key="1">
    <citation type="submission" date="2015-09" db="EMBL/GenBank/DDBJ databases">
        <authorList>
            <person name="Fill T.P."/>
            <person name="Baretta J.F."/>
            <person name="de Almeida L.G."/>
            <person name="Rocha M."/>
            <person name="de Souza D.H."/>
            <person name="Malavazi I."/>
            <person name="Cerdeira L.T."/>
            <person name="Hong H."/>
            <person name="Samborskyy M."/>
            <person name="de Vasconcelos A.T."/>
            <person name="Leadlay P."/>
            <person name="Rodrigues-Filho E."/>
        </authorList>
    </citation>
    <scope>NUCLEOTIDE SEQUENCE [LARGE SCALE GENOMIC DNA]</scope>
    <source>
        <strain evidence="9">LaBioMMi 136</strain>
    </source>
</reference>
<dbReference type="AlphaFoldDB" id="A0A1S9R9W6"/>
<dbReference type="PANTHER" id="PTHR30468:SF9">
    <property type="entry name" value="ALPHA-KETOGLUTARATE-DEPENDENT TAURINE DIOXYGENASE (AFU_ORTHOLOGUE AFUA_3G01010)"/>
    <property type="match status" value="1"/>
</dbReference>
<keyword evidence="5" id="KW-0560">Oxidoreductase</keyword>
<evidence type="ECO:0000256" key="6">
    <source>
        <dbReference type="ARBA" id="ARBA00023004"/>
    </source>
</evidence>
<keyword evidence="4 8" id="KW-0223">Dioxygenase</keyword>
<evidence type="ECO:0000259" key="7">
    <source>
        <dbReference type="Pfam" id="PF02668"/>
    </source>
</evidence>
<dbReference type="InterPro" id="IPR051323">
    <property type="entry name" value="AtsK-like"/>
</dbReference>
<protein>
    <submittedName>
        <fullName evidence="8">Alpha-ketoglutarate-dependent sulfonate dioxygenase</fullName>
    </submittedName>
</protein>
<gene>
    <name evidence="8" type="ORF">PEBR_39523</name>
</gene>
<sequence length="333" mass="37972">MTTNVLSGLSEKVFSFKAVDPQLTEITPPQDRAFSADPEKKSLLSAARQVKHLTPYIGTEIVGVQLSQLTPQQKDDLALLVAERGVVFFRAQDLTLEQQHDFIEHYGIQDRDPQQVDPRHVTILGRGGDIRQYGRTGSGEYHSDHSFEINPPAYTLLRVVRTPEFGGDTIFTSQTALYDKLSPTFQKIFEGLHAVHSSDQSFLDAVNNDVKTFRYPVRNEHPLIRTHPVTNLKSLFYNPSFVIHISELKNQEAIHTLNFLREHLHSADDLSVRWKWEPDSVAFWDNRVVVHRAVPGGYNVEEREGKRTAIYGERPFYDPKGQSLSVWNETHSL</sequence>
<dbReference type="Pfam" id="PF02668">
    <property type="entry name" value="TauD"/>
    <property type="match status" value="1"/>
</dbReference>
<dbReference type="Proteomes" id="UP000190744">
    <property type="component" value="Unassembled WGS sequence"/>
</dbReference>
<dbReference type="SUPFAM" id="SSF51197">
    <property type="entry name" value="Clavaminate synthase-like"/>
    <property type="match status" value="1"/>
</dbReference>
<proteinExistence type="inferred from homology"/>
<evidence type="ECO:0000256" key="1">
    <source>
        <dbReference type="ARBA" id="ARBA00001954"/>
    </source>
</evidence>
<accession>A0A1S9R9W6</accession>
<comment type="caution">
    <text evidence="8">The sequence shown here is derived from an EMBL/GenBank/DDBJ whole genome shotgun (WGS) entry which is preliminary data.</text>
</comment>
<dbReference type="InterPro" id="IPR042098">
    <property type="entry name" value="TauD-like_sf"/>
</dbReference>
<organism evidence="8 9">
    <name type="scientific">Penicillium brasilianum</name>
    <dbReference type="NCBI Taxonomy" id="104259"/>
    <lineage>
        <taxon>Eukaryota</taxon>
        <taxon>Fungi</taxon>
        <taxon>Dikarya</taxon>
        <taxon>Ascomycota</taxon>
        <taxon>Pezizomycotina</taxon>
        <taxon>Eurotiomycetes</taxon>
        <taxon>Eurotiomycetidae</taxon>
        <taxon>Eurotiales</taxon>
        <taxon>Aspergillaceae</taxon>
        <taxon>Penicillium</taxon>
    </lineage>
</organism>
<dbReference type="GO" id="GO:0046872">
    <property type="term" value="F:metal ion binding"/>
    <property type="evidence" value="ECO:0007669"/>
    <property type="project" value="UniProtKB-KW"/>
</dbReference>
<evidence type="ECO:0000313" key="8">
    <source>
        <dbReference type="EMBL" id="OOQ82287.1"/>
    </source>
</evidence>
<dbReference type="Gene3D" id="3.60.130.10">
    <property type="entry name" value="Clavaminate synthase-like"/>
    <property type="match status" value="1"/>
</dbReference>
<keyword evidence="6" id="KW-0408">Iron</keyword>
<evidence type="ECO:0000256" key="5">
    <source>
        <dbReference type="ARBA" id="ARBA00023002"/>
    </source>
</evidence>
<keyword evidence="3" id="KW-0479">Metal-binding</keyword>
<dbReference type="InterPro" id="IPR003819">
    <property type="entry name" value="TauD/TfdA-like"/>
</dbReference>
<evidence type="ECO:0000256" key="2">
    <source>
        <dbReference type="ARBA" id="ARBA00005896"/>
    </source>
</evidence>
<dbReference type="GO" id="GO:0016706">
    <property type="term" value="F:2-oxoglutarate-dependent dioxygenase activity"/>
    <property type="evidence" value="ECO:0007669"/>
    <property type="project" value="TreeGrafter"/>
</dbReference>
<evidence type="ECO:0000313" key="9">
    <source>
        <dbReference type="Proteomes" id="UP000190744"/>
    </source>
</evidence>
<comment type="similarity">
    <text evidence="2">Belongs to the TfdA dioxygenase family.</text>
</comment>
<evidence type="ECO:0000256" key="4">
    <source>
        <dbReference type="ARBA" id="ARBA00022964"/>
    </source>
</evidence>
<feature type="domain" description="TauD/TfdA-like" evidence="7">
    <location>
        <begin position="49"/>
        <end position="307"/>
    </location>
</feature>
<dbReference type="PANTHER" id="PTHR30468">
    <property type="entry name" value="ALPHA-KETOGLUTARATE-DEPENDENT SULFONATE DIOXYGENASE"/>
    <property type="match status" value="1"/>
</dbReference>